<feature type="domain" description="Cyclin C-terminal" evidence="8">
    <location>
        <begin position="554"/>
        <end position="668"/>
    </location>
</feature>
<dbReference type="CDD" id="cd20512">
    <property type="entry name" value="CYCLIN_CLBs_yeast_rpt2"/>
    <property type="match status" value="1"/>
</dbReference>
<feature type="region of interest" description="Disordered" evidence="6">
    <location>
        <begin position="269"/>
        <end position="349"/>
    </location>
</feature>
<dbReference type="InterPro" id="IPR048258">
    <property type="entry name" value="Cyclins_cyclin-box"/>
</dbReference>
<feature type="compositionally biased region" description="Polar residues" evidence="6">
    <location>
        <begin position="329"/>
        <end position="343"/>
    </location>
</feature>
<dbReference type="GO" id="GO:0051301">
    <property type="term" value="P:cell division"/>
    <property type="evidence" value="ECO:0007669"/>
    <property type="project" value="UniProtKB-KW"/>
</dbReference>
<evidence type="ECO:0000256" key="5">
    <source>
        <dbReference type="SAM" id="Coils"/>
    </source>
</evidence>
<dbReference type="InterPro" id="IPR039361">
    <property type="entry name" value="Cyclin"/>
</dbReference>
<keyword evidence="10" id="KW-1185">Reference proteome</keyword>
<keyword evidence="1" id="KW-0132">Cell division</keyword>
<evidence type="ECO:0000256" key="2">
    <source>
        <dbReference type="ARBA" id="ARBA00023127"/>
    </source>
</evidence>
<dbReference type="InterPro" id="IPR013763">
    <property type="entry name" value="Cyclin-like_dom"/>
</dbReference>
<dbReference type="SMART" id="SM00385">
    <property type="entry name" value="CYCLIN"/>
    <property type="match status" value="2"/>
</dbReference>
<evidence type="ECO:0000256" key="6">
    <source>
        <dbReference type="SAM" id="MobiDB-lite"/>
    </source>
</evidence>
<organism evidence="9 10">
    <name type="scientific">Coemansia asiatica</name>
    <dbReference type="NCBI Taxonomy" id="1052880"/>
    <lineage>
        <taxon>Eukaryota</taxon>
        <taxon>Fungi</taxon>
        <taxon>Fungi incertae sedis</taxon>
        <taxon>Zoopagomycota</taxon>
        <taxon>Kickxellomycotina</taxon>
        <taxon>Kickxellomycetes</taxon>
        <taxon>Kickxellales</taxon>
        <taxon>Kickxellaceae</taxon>
        <taxon>Coemansia</taxon>
    </lineage>
</organism>
<evidence type="ECO:0000313" key="10">
    <source>
        <dbReference type="Proteomes" id="UP001145021"/>
    </source>
</evidence>
<protein>
    <submittedName>
        <fullName evidence="9">B-type cyclin</fullName>
    </submittedName>
</protein>
<feature type="region of interest" description="Disordered" evidence="6">
    <location>
        <begin position="61"/>
        <end position="98"/>
    </location>
</feature>
<dbReference type="Pfam" id="PF02984">
    <property type="entry name" value="Cyclin_C"/>
    <property type="match status" value="1"/>
</dbReference>
<feature type="domain" description="Cyclin-like" evidence="7">
    <location>
        <begin position="558"/>
        <end position="639"/>
    </location>
</feature>
<evidence type="ECO:0000259" key="7">
    <source>
        <dbReference type="SMART" id="SM00385"/>
    </source>
</evidence>
<comment type="caution">
    <text evidence="9">The sequence shown here is derived from an EMBL/GenBank/DDBJ whole genome shotgun (WGS) entry which is preliminary data.</text>
</comment>
<proteinExistence type="inferred from homology"/>
<feature type="compositionally biased region" description="Low complexity" evidence="6">
    <location>
        <begin position="308"/>
        <end position="322"/>
    </location>
</feature>
<evidence type="ECO:0000259" key="8">
    <source>
        <dbReference type="SMART" id="SM01332"/>
    </source>
</evidence>
<dbReference type="PANTHER" id="PTHR10177">
    <property type="entry name" value="CYCLINS"/>
    <property type="match status" value="1"/>
</dbReference>
<evidence type="ECO:0000256" key="3">
    <source>
        <dbReference type="ARBA" id="ARBA00023306"/>
    </source>
</evidence>
<evidence type="ECO:0000256" key="4">
    <source>
        <dbReference type="RuleBase" id="RU000383"/>
    </source>
</evidence>
<dbReference type="InterPro" id="IPR013183">
    <property type="entry name" value="Hsk3-like"/>
</dbReference>
<feature type="region of interest" description="Disordered" evidence="6">
    <location>
        <begin position="204"/>
        <end position="249"/>
    </location>
</feature>
<keyword evidence="2 4" id="KW-0195">Cyclin</keyword>
<feature type="compositionally biased region" description="Basic and acidic residues" evidence="6">
    <location>
        <begin position="78"/>
        <end position="94"/>
    </location>
</feature>
<accession>A0A9W8CHW4</accession>
<dbReference type="Pfam" id="PF00134">
    <property type="entry name" value="Cyclin_N"/>
    <property type="match status" value="1"/>
</dbReference>
<feature type="coiled-coil region" evidence="5">
    <location>
        <begin position="13"/>
        <end position="47"/>
    </location>
</feature>
<reference evidence="9" key="1">
    <citation type="submission" date="2022-07" db="EMBL/GenBank/DDBJ databases">
        <title>Phylogenomic reconstructions and comparative analyses of Kickxellomycotina fungi.</title>
        <authorList>
            <person name="Reynolds N.K."/>
            <person name="Stajich J.E."/>
            <person name="Barry K."/>
            <person name="Grigoriev I.V."/>
            <person name="Crous P."/>
            <person name="Smith M.E."/>
        </authorList>
    </citation>
    <scope>NUCLEOTIDE SEQUENCE</scope>
    <source>
        <strain evidence="9">NBRC 105413</strain>
    </source>
</reference>
<dbReference type="InterPro" id="IPR004367">
    <property type="entry name" value="Cyclin_C-dom"/>
</dbReference>
<gene>
    <name evidence="9" type="primary">CLB4</name>
    <name evidence="9" type="ORF">LPJ64_003788</name>
</gene>
<keyword evidence="5" id="KW-0175">Coiled coil</keyword>
<dbReference type="PROSITE" id="PS00292">
    <property type="entry name" value="CYCLINS"/>
    <property type="match status" value="1"/>
</dbReference>
<dbReference type="EMBL" id="JANBOH010000158">
    <property type="protein sequence ID" value="KAJ1644542.1"/>
    <property type="molecule type" value="Genomic_DNA"/>
</dbReference>
<feature type="compositionally biased region" description="Polar residues" evidence="6">
    <location>
        <begin position="227"/>
        <end position="238"/>
    </location>
</feature>
<feature type="domain" description="Cyclin-like" evidence="7">
    <location>
        <begin position="461"/>
        <end position="545"/>
    </location>
</feature>
<dbReference type="FunFam" id="1.10.472.10:FF:000001">
    <property type="entry name" value="G2/mitotic-specific cyclin"/>
    <property type="match status" value="1"/>
</dbReference>
<comment type="similarity">
    <text evidence="4">Belongs to the cyclin family.</text>
</comment>
<name>A0A9W8CHW4_9FUNG</name>
<evidence type="ECO:0000256" key="1">
    <source>
        <dbReference type="ARBA" id="ARBA00022618"/>
    </source>
</evidence>
<keyword evidence="3" id="KW-0131">Cell cycle</keyword>
<dbReference type="SUPFAM" id="SSF47954">
    <property type="entry name" value="Cyclin-like"/>
    <property type="match status" value="2"/>
</dbReference>
<dbReference type="Gene3D" id="1.10.472.10">
    <property type="entry name" value="Cyclin-like"/>
    <property type="match status" value="2"/>
</dbReference>
<dbReference type="Pfam" id="PF08227">
    <property type="entry name" value="DASH_Hsk3"/>
    <property type="match status" value="1"/>
</dbReference>
<evidence type="ECO:0000313" key="9">
    <source>
        <dbReference type="EMBL" id="KAJ1644542.1"/>
    </source>
</evidence>
<dbReference type="InterPro" id="IPR036915">
    <property type="entry name" value="Cyclin-like_sf"/>
</dbReference>
<dbReference type="Proteomes" id="UP001145021">
    <property type="component" value="Unassembled WGS sequence"/>
</dbReference>
<dbReference type="AlphaFoldDB" id="A0A9W8CHW4"/>
<dbReference type="SMART" id="SM01332">
    <property type="entry name" value="Cyclin_C"/>
    <property type="match status" value="1"/>
</dbReference>
<sequence>MDRKSEQRREYLYANLSKQLSRLNQNIEQLNRNMTVMKEQAELSQRLAVSHAAMFMGAKDNKSSTMPLRSRIPGRAGITDENKMGTRGSKETEPAGKSALITKQRGALIMPTTAATIGVKAGVSVTVKSFGASVASTDSRSRTALSNVVNLKTQAVSSKIAKPSDAATKVSVRPLTKSARAPINSSSHANATVSATASSAIAKPTTLGTARGRQTASAINSGIARPTTMSARSTNQVANRPISKPSATFGARRPRAVVATAAAAVVAVSSSAKRPRYSESENSGANATLGKHTRSGRITRPIATRSASDMSVGSGMESSSEENAIASMTDATSAGESGSTTAVGSCVGGSESMQISTSPVIPDMVDSSPVLDGLGELKFVETDTIDYALSHTGLLNEHSIRMTEINEFEADVDPSDMTLVPEFSDDIFGYMRELEIKQMPDPKYISRQPSLTWSTRTILVEWLVQVHKQFNLLPETLYLAVNFVDRFLSTKEIVINKLQLVGAVCLLLASKYEEIHVPSVKDIEYMVEKNYSEEDILRAERFILRMLNFDLGWPGPLSFLRRISKADDYDMATRTLAKYIIEVTLIDERFISIPCSKVAAASHYLALRFLDKGNWTRAHAFYSGYFESELLPVARILIELLMQPRKFRAIYEKYAERKFLRASEYVYQWFKVNSPELLLIPTNGDHAPTDLSIGEKEI</sequence>
<dbReference type="InterPro" id="IPR006671">
    <property type="entry name" value="Cyclin_N"/>
</dbReference>
<feature type="compositionally biased region" description="Polar residues" evidence="6">
    <location>
        <begin position="206"/>
        <end position="220"/>
    </location>
</feature>